<protein>
    <submittedName>
        <fullName evidence="3">Uncharacterized protein</fullName>
    </submittedName>
</protein>
<organism evidence="3 4">
    <name type="scientific">Laccaria amethystina LaAM-08-1</name>
    <dbReference type="NCBI Taxonomy" id="1095629"/>
    <lineage>
        <taxon>Eukaryota</taxon>
        <taxon>Fungi</taxon>
        <taxon>Dikarya</taxon>
        <taxon>Basidiomycota</taxon>
        <taxon>Agaricomycotina</taxon>
        <taxon>Agaricomycetes</taxon>
        <taxon>Agaricomycetidae</taxon>
        <taxon>Agaricales</taxon>
        <taxon>Agaricineae</taxon>
        <taxon>Hydnangiaceae</taxon>
        <taxon>Laccaria</taxon>
    </lineage>
</organism>
<feature type="transmembrane region" description="Helical" evidence="2">
    <location>
        <begin position="128"/>
        <end position="151"/>
    </location>
</feature>
<feature type="region of interest" description="Disordered" evidence="1">
    <location>
        <begin position="253"/>
        <end position="288"/>
    </location>
</feature>
<dbReference type="HOGENOM" id="CLU_966652_0_0_1"/>
<keyword evidence="2" id="KW-1133">Transmembrane helix</keyword>
<feature type="transmembrane region" description="Helical" evidence="2">
    <location>
        <begin position="101"/>
        <end position="122"/>
    </location>
</feature>
<evidence type="ECO:0000313" key="3">
    <source>
        <dbReference type="EMBL" id="KIK09403.1"/>
    </source>
</evidence>
<evidence type="ECO:0000256" key="1">
    <source>
        <dbReference type="SAM" id="MobiDB-lite"/>
    </source>
</evidence>
<dbReference type="STRING" id="1095629.A0A0C9YN55"/>
<proteinExistence type="predicted"/>
<reference evidence="4" key="2">
    <citation type="submission" date="2015-01" db="EMBL/GenBank/DDBJ databases">
        <title>Evolutionary Origins and Diversification of the Mycorrhizal Mutualists.</title>
        <authorList>
            <consortium name="DOE Joint Genome Institute"/>
            <consortium name="Mycorrhizal Genomics Consortium"/>
            <person name="Kohler A."/>
            <person name="Kuo A."/>
            <person name="Nagy L.G."/>
            <person name="Floudas D."/>
            <person name="Copeland A."/>
            <person name="Barry K.W."/>
            <person name="Cichocki N."/>
            <person name="Veneault-Fourrey C."/>
            <person name="LaButti K."/>
            <person name="Lindquist E.A."/>
            <person name="Lipzen A."/>
            <person name="Lundell T."/>
            <person name="Morin E."/>
            <person name="Murat C."/>
            <person name="Riley R."/>
            <person name="Ohm R."/>
            <person name="Sun H."/>
            <person name="Tunlid A."/>
            <person name="Henrissat B."/>
            <person name="Grigoriev I.V."/>
            <person name="Hibbett D.S."/>
            <person name="Martin F."/>
        </authorList>
    </citation>
    <scope>NUCLEOTIDE SEQUENCE [LARGE SCALE GENOMIC DNA]</scope>
    <source>
        <strain evidence="4">LaAM-08-1</strain>
    </source>
</reference>
<gene>
    <name evidence="3" type="ORF">K443DRAFT_118448</name>
</gene>
<feature type="transmembrane region" description="Helical" evidence="2">
    <location>
        <begin position="37"/>
        <end position="57"/>
    </location>
</feature>
<accession>A0A0C9YN55</accession>
<keyword evidence="2" id="KW-0812">Transmembrane</keyword>
<keyword evidence="4" id="KW-1185">Reference proteome</keyword>
<sequence>MFADVSMFKSLRIGFFCSLLQTIQVLAYRAKQRQSILFSPMLLTALVLSLTITGNWLTESEEAYHAFILPSNLSCSNYSGLSHAEIAYLTLENPWNVANSALYVGSTLLGGGFMIYRLYIVWARNNYIIIPPALMSMSLAVTGSMVNYLFFRSAEAPIFATAGDYSLLHTDTHPHALSNMITERCNLYSTSLIAFKIYLPNRRLAQLHTERIGFNSAVLYRPIQSYKVTYFETQTVQGSIRNGRQGAGVKITTHSEKQVDSADPLDRFSGSNSSIISTELAGPSNDLA</sequence>
<evidence type="ECO:0000256" key="2">
    <source>
        <dbReference type="SAM" id="Phobius"/>
    </source>
</evidence>
<dbReference type="EMBL" id="KN838538">
    <property type="protein sequence ID" value="KIK09403.1"/>
    <property type="molecule type" value="Genomic_DNA"/>
</dbReference>
<reference evidence="3 4" key="1">
    <citation type="submission" date="2014-04" db="EMBL/GenBank/DDBJ databases">
        <authorList>
            <consortium name="DOE Joint Genome Institute"/>
            <person name="Kuo A."/>
            <person name="Kohler A."/>
            <person name="Nagy L.G."/>
            <person name="Floudas D."/>
            <person name="Copeland A."/>
            <person name="Barry K.W."/>
            <person name="Cichocki N."/>
            <person name="Veneault-Fourrey C."/>
            <person name="LaButti K."/>
            <person name="Lindquist E.A."/>
            <person name="Lipzen A."/>
            <person name="Lundell T."/>
            <person name="Morin E."/>
            <person name="Murat C."/>
            <person name="Sun H."/>
            <person name="Tunlid A."/>
            <person name="Henrissat B."/>
            <person name="Grigoriev I.V."/>
            <person name="Hibbett D.S."/>
            <person name="Martin F."/>
            <person name="Nordberg H.P."/>
            <person name="Cantor M.N."/>
            <person name="Hua S.X."/>
        </authorList>
    </citation>
    <scope>NUCLEOTIDE SEQUENCE [LARGE SCALE GENOMIC DNA]</scope>
    <source>
        <strain evidence="3 4">LaAM-08-1</strain>
    </source>
</reference>
<keyword evidence="2" id="KW-0472">Membrane</keyword>
<evidence type="ECO:0000313" key="4">
    <source>
        <dbReference type="Proteomes" id="UP000054477"/>
    </source>
</evidence>
<dbReference type="Proteomes" id="UP000054477">
    <property type="component" value="Unassembled WGS sequence"/>
</dbReference>
<feature type="compositionally biased region" description="Basic and acidic residues" evidence="1">
    <location>
        <begin position="253"/>
        <end position="266"/>
    </location>
</feature>
<dbReference type="AlphaFoldDB" id="A0A0C9YN55"/>
<name>A0A0C9YN55_9AGAR</name>
<dbReference type="OrthoDB" id="2756618at2759"/>